<gene>
    <name evidence="1" type="ORF">KUCAC02_004019</name>
</gene>
<feature type="non-terminal residue" evidence="1">
    <location>
        <position position="1"/>
    </location>
</feature>
<evidence type="ECO:0000313" key="2">
    <source>
        <dbReference type="Proteomes" id="UP001057452"/>
    </source>
</evidence>
<name>A0ACB9WXH3_CHAAC</name>
<accession>A0ACB9WXH3</accession>
<dbReference type="Proteomes" id="UP001057452">
    <property type="component" value="Chromosome 10"/>
</dbReference>
<sequence>VFSLPVLKRIPGERQMPHRLLLGDNERLNTDQLLLEATAKHLSTSITLHSPSTASDASEMQTNNISQHTQLL</sequence>
<reference evidence="1" key="1">
    <citation type="submission" date="2022-05" db="EMBL/GenBank/DDBJ databases">
        <title>Chromosome-level genome of Chaenocephalus aceratus.</title>
        <authorList>
            <person name="Park H."/>
        </authorList>
    </citation>
    <scope>NUCLEOTIDE SEQUENCE</scope>
    <source>
        <strain evidence="1">KU_202001</strain>
    </source>
</reference>
<keyword evidence="2" id="KW-1185">Reference proteome</keyword>
<comment type="caution">
    <text evidence="1">The sequence shown here is derived from an EMBL/GenBank/DDBJ whole genome shotgun (WGS) entry which is preliminary data.</text>
</comment>
<feature type="non-terminal residue" evidence="1">
    <location>
        <position position="72"/>
    </location>
</feature>
<proteinExistence type="predicted"/>
<dbReference type="EMBL" id="CM043794">
    <property type="protein sequence ID" value="KAI4818717.1"/>
    <property type="molecule type" value="Genomic_DNA"/>
</dbReference>
<evidence type="ECO:0000313" key="1">
    <source>
        <dbReference type="EMBL" id="KAI4818717.1"/>
    </source>
</evidence>
<organism evidence="1 2">
    <name type="scientific">Chaenocephalus aceratus</name>
    <name type="common">Blackfin icefish</name>
    <name type="synonym">Chaenichthys aceratus</name>
    <dbReference type="NCBI Taxonomy" id="36190"/>
    <lineage>
        <taxon>Eukaryota</taxon>
        <taxon>Metazoa</taxon>
        <taxon>Chordata</taxon>
        <taxon>Craniata</taxon>
        <taxon>Vertebrata</taxon>
        <taxon>Euteleostomi</taxon>
        <taxon>Actinopterygii</taxon>
        <taxon>Neopterygii</taxon>
        <taxon>Teleostei</taxon>
        <taxon>Neoteleostei</taxon>
        <taxon>Acanthomorphata</taxon>
        <taxon>Eupercaria</taxon>
        <taxon>Perciformes</taxon>
        <taxon>Notothenioidei</taxon>
        <taxon>Channichthyidae</taxon>
        <taxon>Chaenocephalus</taxon>
    </lineage>
</organism>
<protein>
    <submittedName>
        <fullName evidence="1">Uncharacterized protein</fullName>
    </submittedName>
</protein>